<dbReference type="SUPFAM" id="SSF47413">
    <property type="entry name" value="lambda repressor-like DNA-binding domains"/>
    <property type="match status" value="1"/>
</dbReference>
<dbReference type="GO" id="GO:0005829">
    <property type="term" value="C:cytosol"/>
    <property type="evidence" value="ECO:0007669"/>
    <property type="project" value="TreeGrafter"/>
</dbReference>
<dbReference type="AlphaFoldDB" id="A0A6P2MTG9"/>
<protein>
    <submittedName>
        <fullName evidence="3">Putative phage repressor</fullName>
    </submittedName>
</protein>
<dbReference type="GO" id="GO:0003700">
    <property type="term" value="F:DNA-binding transcription factor activity"/>
    <property type="evidence" value="ECO:0007669"/>
    <property type="project" value="TreeGrafter"/>
</dbReference>
<keyword evidence="1" id="KW-0238">DNA-binding</keyword>
<dbReference type="SMART" id="SM00530">
    <property type="entry name" value="HTH_XRE"/>
    <property type="match status" value="1"/>
</dbReference>
<proteinExistence type="predicted"/>
<feature type="domain" description="HTH cro/C1-type" evidence="2">
    <location>
        <begin position="33"/>
        <end position="86"/>
    </location>
</feature>
<dbReference type="GO" id="GO:0003677">
    <property type="term" value="F:DNA binding"/>
    <property type="evidence" value="ECO:0007669"/>
    <property type="project" value="UniProtKB-KW"/>
</dbReference>
<gene>
    <name evidence="3" type="ORF">BLA13014_03839</name>
</gene>
<dbReference type="Proteomes" id="UP000494261">
    <property type="component" value="Unassembled WGS sequence"/>
</dbReference>
<dbReference type="PANTHER" id="PTHR46797:SF1">
    <property type="entry name" value="METHYLPHOSPHONATE SYNTHASE"/>
    <property type="match status" value="1"/>
</dbReference>
<dbReference type="Pfam" id="PF01381">
    <property type="entry name" value="HTH_3"/>
    <property type="match status" value="1"/>
</dbReference>
<evidence type="ECO:0000313" key="4">
    <source>
        <dbReference type="Proteomes" id="UP000494261"/>
    </source>
</evidence>
<dbReference type="PROSITE" id="PS50943">
    <property type="entry name" value="HTH_CROC1"/>
    <property type="match status" value="1"/>
</dbReference>
<organism evidence="3 4">
    <name type="scientific">Burkholderia aenigmatica</name>
    <dbReference type="NCBI Taxonomy" id="2015348"/>
    <lineage>
        <taxon>Bacteria</taxon>
        <taxon>Pseudomonadati</taxon>
        <taxon>Pseudomonadota</taxon>
        <taxon>Betaproteobacteria</taxon>
        <taxon>Burkholderiales</taxon>
        <taxon>Burkholderiaceae</taxon>
        <taxon>Burkholderia</taxon>
        <taxon>Burkholderia cepacia complex</taxon>
    </lineage>
</organism>
<dbReference type="EMBL" id="CABVQC010000025">
    <property type="protein sequence ID" value="VWB83242.1"/>
    <property type="molecule type" value="Genomic_DNA"/>
</dbReference>
<sequence length="163" mass="18190">MRPRILHLYLDGKYQCNLAPYYDCNMNTFGFRVRQLREKAKWSQEDLAKAANLSQSTIAQIEGGRNKGSKHILALAHALNVSPEWLQHGDTKGTSYAAPMIAKQLSESPDVSRAARALIEAIREADRNGTSPEAFDVLKQTLRLLGKRAPDPDEPFDVEDPGQ</sequence>
<dbReference type="Gene3D" id="1.10.260.40">
    <property type="entry name" value="lambda repressor-like DNA-binding domains"/>
    <property type="match status" value="1"/>
</dbReference>
<dbReference type="InterPro" id="IPR050807">
    <property type="entry name" value="TransReg_Diox_bact_type"/>
</dbReference>
<dbReference type="PANTHER" id="PTHR46797">
    <property type="entry name" value="HTH-TYPE TRANSCRIPTIONAL REGULATOR"/>
    <property type="match status" value="1"/>
</dbReference>
<evidence type="ECO:0000313" key="3">
    <source>
        <dbReference type="EMBL" id="VWB83242.1"/>
    </source>
</evidence>
<reference evidence="3 4" key="1">
    <citation type="submission" date="2019-09" db="EMBL/GenBank/DDBJ databases">
        <authorList>
            <person name="Depoorter E."/>
        </authorList>
    </citation>
    <scope>NUCLEOTIDE SEQUENCE [LARGE SCALE GENOMIC DNA]</scope>
    <source>
        <strain evidence="3">LMG 13014</strain>
    </source>
</reference>
<dbReference type="InterPro" id="IPR001387">
    <property type="entry name" value="Cro/C1-type_HTH"/>
</dbReference>
<evidence type="ECO:0000259" key="2">
    <source>
        <dbReference type="PROSITE" id="PS50943"/>
    </source>
</evidence>
<accession>A0A6P2MTG9</accession>
<evidence type="ECO:0000256" key="1">
    <source>
        <dbReference type="ARBA" id="ARBA00023125"/>
    </source>
</evidence>
<dbReference type="CDD" id="cd00093">
    <property type="entry name" value="HTH_XRE"/>
    <property type="match status" value="1"/>
</dbReference>
<dbReference type="InterPro" id="IPR010982">
    <property type="entry name" value="Lambda_DNA-bd_dom_sf"/>
</dbReference>
<name>A0A6P2MTG9_9BURK</name>